<dbReference type="PANTHER" id="PTHR34353:SF2">
    <property type="entry name" value="CRISPR-ASSOCIATED ENDONUCLEASE CAS1 1"/>
    <property type="match status" value="1"/>
</dbReference>
<evidence type="ECO:0000256" key="8">
    <source>
        <dbReference type="ARBA" id="ARBA00023211"/>
    </source>
</evidence>
<comment type="similarity">
    <text evidence="10">Belongs to the CRISPR-associated endonuclease Cas1 family.</text>
</comment>
<protein>
    <recommendedName>
        <fullName evidence="10">CRISPR-associated endonuclease Cas1</fullName>
        <ecNumber evidence="10">3.1.-.-</ecNumber>
    </recommendedName>
</protein>
<dbReference type="PANTHER" id="PTHR34353">
    <property type="entry name" value="CRISPR-ASSOCIATED ENDONUCLEASE CAS1 1"/>
    <property type="match status" value="1"/>
</dbReference>
<dbReference type="RefSeq" id="WP_109837235.1">
    <property type="nucleotide sequence ID" value="NZ_QGKM01000018.1"/>
</dbReference>
<evidence type="ECO:0000256" key="7">
    <source>
        <dbReference type="ARBA" id="ARBA00023125"/>
    </source>
</evidence>
<dbReference type="Proteomes" id="UP000245539">
    <property type="component" value="Unassembled WGS sequence"/>
</dbReference>
<keyword evidence="12" id="KW-1185">Reference proteome</keyword>
<keyword evidence="5 10" id="KW-0460">Magnesium</keyword>
<feature type="binding site" evidence="10">
    <location>
        <position position="225"/>
    </location>
    <ligand>
        <name>Mn(2+)</name>
        <dbReference type="ChEBI" id="CHEBI:29035"/>
    </ligand>
</feature>
<comment type="caution">
    <text evidence="11">The sequence shown here is derived from an EMBL/GenBank/DDBJ whole genome shotgun (WGS) entry which is preliminary data.</text>
</comment>
<evidence type="ECO:0000256" key="9">
    <source>
        <dbReference type="ARBA" id="ARBA00038592"/>
    </source>
</evidence>
<evidence type="ECO:0000313" key="11">
    <source>
        <dbReference type="EMBL" id="PWQ98147.1"/>
    </source>
</evidence>
<keyword evidence="1 10" id="KW-0540">Nuclease</keyword>
<evidence type="ECO:0000256" key="4">
    <source>
        <dbReference type="ARBA" id="ARBA00022801"/>
    </source>
</evidence>
<keyword evidence="2 10" id="KW-0479">Metal-binding</keyword>
<evidence type="ECO:0000313" key="12">
    <source>
        <dbReference type="Proteomes" id="UP000245539"/>
    </source>
</evidence>
<feature type="binding site" evidence="10">
    <location>
        <position position="240"/>
    </location>
    <ligand>
        <name>Mn(2+)</name>
        <dbReference type="ChEBI" id="CHEBI:29035"/>
    </ligand>
</feature>
<keyword evidence="7 10" id="KW-0238">DNA-binding</keyword>
<dbReference type="InterPro" id="IPR002729">
    <property type="entry name" value="CRISPR-assoc_Cas1"/>
</dbReference>
<keyword evidence="6 10" id="KW-0051">Antiviral defense</keyword>
<dbReference type="EMBL" id="QGKM01000018">
    <property type="protein sequence ID" value="PWQ98147.1"/>
    <property type="molecule type" value="Genomic_DNA"/>
</dbReference>
<dbReference type="CDD" id="cd09634">
    <property type="entry name" value="Cas1_I-II-III"/>
    <property type="match status" value="1"/>
</dbReference>
<dbReference type="AlphaFoldDB" id="A0A317CIP8"/>
<keyword evidence="8 10" id="KW-0464">Manganese</keyword>
<gene>
    <name evidence="10 11" type="primary">cas1</name>
    <name evidence="11" type="ORF">DKW60_08515</name>
</gene>
<dbReference type="GO" id="GO:0051607">
    <property type="term" value="P:defense response to virus"/>
    <property type="evidence" value="ECO:0007669"/>
    <property type="project" value="UniProtKB-UniRule"/>
</dbReference>
<evidence type="ECO:0000256" key="6">
    <source>
        <dbReference type="ARBA" id="ARBA00023118"/>
    </source>
</evidence>
<dbReference type="EC" id="3.1.-.-" evidence="10"/>
<comment type="subunit">
    <text evidence="9 10">Homodimer, forms a heterotetramer with a Cas2 homodimer.</text>
</comment>
<evidence type="ECO:0000256" key="2">
    <source>
        <dbReference type="ARBA" id="ARBA00022723"/>
    </source>
</evidence>
<evidence type="ECO:0000256" key="3">
    <source>
        <dbReference type="ARBA" id="ARBA00022759"/>
    </source>
</evidence>
<organism evidence="11 12">
    <name type="scientific">Leucothrix pacifica</name>
    <dbReference type="NCBI Taxonomy" id="1247513"/>
    <lineage>
        <taxon>Bacteria</taxon>
        <taxon>Pseudomonadati</taxon>
        <taxon>Pseudomonadota</taxon>
        <taxon>Gammaproteobacteria</taxon>
        <taxon>Thiotrichales</taxon>
        <taxon>Thiotrichaceae</taxon>
        <taxon>Leucothrix</taxon>
    </lineage>
</organism>
<sequence>MMLILDKRDTVLRYETGSLRIERKGERLQRVPIKQLEQVIIFGNAMVESNVWRYLADESVSMVIMSARGAPKAAFLHGSLATQLPFRRMQHSDASSDRLSLIHARYFVRLKFQSYALSVQTLTNHYDVEQEALNGFLNQQSDTLKRLDEANSVSSLMGLEGQLAHAWFVLLAHSLPYRWKFAGRNRRPPRDPLNSLLSLCYTLVSSEVNQSLLASGFDPSLGFLHQDTPGRESLVLDFVEIFRSAVDSFALQWLAEAPLDDSSFYYRQKEGCRLSKASRPLFFKAWSQYRYEWPRPILNDDATVESIIDWPRAEIREVINGQIMQWRELLKENHAVDV</sequence>
<dbReference type="HAMAP" id="MF_01470">
    <property type="entry name" value="Cas1"/>
    <property type="match status" value="1"/>
</dbReference>
<dbReference type="GO" id="GO:0004519">
    <property type="term" value="F:endonuclease activity"/>
    <property type="evidence" value="ECO:0007669"/>
    <property type="project" value="UniProtKB-UniRule"/>
</dbReference>
<dbReference type="InterPro" id="IPR042211">
    <property type="entry name" value="CRISPR-assoc_Cas1_N"/>
</dbReference>
<evidence type="ECO:0000256" key="5">
    <source>
        <dbReference type="ARBA" id="ARBA00022842"/>
    </source>
</evidence>
<evidence type="ECO:0000256" key="1">
    <source>
        <dbReference type="ARBA" id="ARBA00022722"/>
    </source>
</evidence>
<dbReference type="Gene3D" id="1.20.120.920">
    <property type="entry name" value="CRISPR-associated endonuclease Cas1, C-terminal domain"/>
    <property type="match status" value="1"/>
</dbReference>
<comment type="function">
    <text evidence="10">CRISPR (clustered regularly interspaced short palindromic repeat), is an adaptive immune system that provides protection against mobile genetic elements (viruses, transposable elements and conjugative plasmids). CRISPR clusters contain spacers, sequences complementary to antecedent mobile elements, and target invading nucleic acids. CRISPR clusters are transcribed and processed into CRISPR RNA (crRNA). Acts as a dsDNA endonuclease. Involved in the integration of spacer DNA into the CRISPR cassette.</text>
</comment>
<dbReference type="Pfam" id="PF01867">
    <property type="entry name" value="Cas_Cas1"/>
    <property type="match status" value="1"/>
</dbReference>
<name>A0A317CIP8_9GAMM</name>
<dbReference type="GO" id="GO:0046872">
    <property type="term" value="F:metal ion binding"/>
    <property type="evidence" value="ECO:0007669"/>
    <property type="project" value="UniProtKB-UniRule"/>
</dbReference>
<evidence type="ECO:0000256" key="10">
    <source>
        <dbReference type="HAMAP-Rule" id="MF_01470"/>
    </source>
</evidence>
<keyword evidence="4 10" id="KW-0378">Hydrolase</keyword>
<keyword evidence="3 10" id="KW-0255">Endonuclease</keyword>
<reference evidence="11 12" key="1">
    <citation type="submission" date="2018-05" db="EMBL/GenBank/DDBJ databases">
        <title>Leucothrix arctica sp. nov., isolated from Arctic seawater.</title>
        <authorList>
            <person name="Choi A."/>
            <person name="Baek K."/>
        </authorList>
    </citation>
    <scope>NUCLEOTIDE SEQUENCE [LARGE SCALE GENOMIC DNA]</scope>
    <source>
        <strain evidence="11 12">JCM 18388</strain>
    </source>
</reference>
<dbReference type="InterPro" id="IPR050646">
    <property type="entry name" value="Cas1"/>
</dbReference>
<dbReference type="InterPro" id="IPR042206">
    <property type="entry name" value="CRISPR-assoc_Cas1_C"/>
</dbReference>
<dbReference type="GO" id="GO:0003677">
    <property type="term" value="F:DNA binding"/>
    <property type="evidence" value="ECO:0007669"/>
    <property type="project" value="UniProtKB-KW"/>
</dbReference>
<accession>A0A317CIP8</accession>
<proteinExistence type="inferred from homology"/>
<dbReference type="OrthoDB" id="9803119at2"/>
<dbReference type="GO" id="GO:0016787">
    <property type="term" value="F:hydrolase activity"/>
    <property type="evidence" value="ECO:0007669"/>
    <property type="project" value="UniProtKB-KW"/>
</dbReference>
<feature type="binding site" evidence="10">
    <location>
        <position position="160"/>
    </location>
    <ligand>
        <name>Mn(2+)</name>
        <dbReference type="ChEBI" id="CHEBI:29035"/>
    </ligand>
</feature>
<dbReference type="NCBIfam" id="TIGR00287">
    <property type="entry name" value="cas1"/>
    <property type="match status" value="1"/>
</dbReference>
<dbReference type="GO" id="GO:0043571">
    <property type="term" value="P:maintenance of CRISPR repeat elements"/>
    <property type="evidence" value="ECO:0007669"/>
    <property type="project" value="UniProtKB-UniRule"/>
</dbReference>
<comment type="cofactor">
    <cofactor evidence="10">
        <name>Mg(2+)</name>
        <dbReference type="ChEBI" id="CHEBI:18420"/>
    </cofactor>
    <cofactor evidence="10">
        <name>Mn(2+)</name>
        <dbReference type="ChEBI" id="CHEBI:29035"/>
    </cofactor>
</comment>
<dbReference type="Gene3D" id="3.100.10.20">
    <property type="entry name" value="CRISPR-associated endonuclease Cas1, N-terminal domain"/>
    <property type="match status" value="1"/>
</dbReference>